<name>A0A367RMQ5_9NOSO</name>
<evidence type="ECO:0000313" key="1">
    <source>
        <dbReference type="EMBL" id="RCJ37846.1"/>
    </source>
</evidence>
<accession>A0A367RMQ5</accession>
<proteinExistence type="predicted"/>
<sequence length="76" mass="9120">MLQWREKLRSLYLATMPAKKDDPDYVALRGHIPKELFRRFKLFCLEREVDNSQGLEDLLKEYFDWKDSQQKQDGAA</sequence>
<dbReference type="GO" id="GO:0006355">
    <property type="term" value="P:regulation of DNA-templated transcription"/>
    <property type="evidence" value="ECO:0007669"/>
    <property type="project" value="InterPro"/>
</dbReference>
<reference evidence="1" key="1">
    <citation type="submission" date="2016-04" db="EMBL/GenBank/DDBJ databases">
        <authorList>
            <person name="Tabuchi Yagui T.R."/>
        </authorList>
    </citation>
    <scope>NUCLEOTIDE SEQUENCE [LARGE SCALE GENOMIC DNA]</scope>
    <source>
        <strain evidence="1">NIES-26</strain>
    </source>
</reference>
<organism evidence="1 2">
    <name type="scientific">Nostoc minutum NIES-26</name>
    <dbReference type="NCBI Taxonomy" id="1844469"/>
    <lineage>
        <taxon>Bacteria</taxon>
        <taxon>Bacillati</taxon>
        <taxon>Cyanobacteriota</taxon>
        <taxon>Cyanophyceae</taxon>
        <taxon>Nostocales</taxon>
        <taxon>Nostocaceae</taxon>
        <taxon>Nostoc</taxon>
    </lineage>
</organism>
<protein>
    <submittedName>
        <fullName evidence="1">Uncharacterized protein</fullName>
    </submittedName>
</protein>
<dbReference type="Proteomes" id="UP000252107">
    <property type="component" value="Unassembled WGS sequence"/>
</dbReference>
<gene>
    <name evidence="1" type="ORF">A6770_40050</name>
</gene>
<dbReference type="AlphaFoldDB" id="A0A367RMQ5"/>
<dbReference type="InterPro" id="IPR013321">
    <property type="entry name" value="Arc_rbn_hlx_hlx"/>
</dbReference>
<evidence type="ECO:0000313" key="2">
    <source>
        <dbReference type="Proteomes" id="UP000252107"/>
    </source>
</evidence>
<comment type="caution">
    <text evidence="1">The sequence shown here is derived from an EMBL/GenBank/DDBJ whole genome shotgun (WGS) entry which is preliminary data.</text>
</comment>
<dbReference type="Gene3D" id="1.10.1220.10">
    <property type="entry name" value="Met repressor-like"/>
    <property type="match status" value="1"/>
</dbReference>
<dbReference type="InterPro" id="IPR010985">
    <property type="entry name" value="Ribbon_hlx_hlx"/>
</dbReference>
<dbReference type="EMBL" id="LXQD01000110">
    <property type="protein sequence ID" value="RCJ37846.1"/>
    <property type="molecule type" value="Genomic_DNA"/>
</dbReference>
<dbReference type="SUPFAM" id="SSF47598">
    <property type="entry name" value="Ribbon-helix-helix"/>
    <property type="match status" value="1"/>
</dbReference>
<keyword evidence="2" id="KW-1185">Reference proteome</keyword>